<evidence type="ECO:0000313" key="1">
    <source>
        <dbReference type="EMBL" id="QDV22914.1"/>
    </source>
</evidence>
<dbReference type="AlphaFoldDB" id="A0A518G2U2"/>
<keyword evidence="2" id="KW-1185">Reference proteome</keyword>
<dbReference type="RefSeq" id="WP_145075202.1">
    <property type="nucleotide sequence ID" value="NZ_CP036298.1"/>
</dbReference>
<accession>A0A518G2U2</accession>
<dbReference type="OrthoDB" id="9795573at2"/>
<evidence type="ECO:0000313" key="2">
    <source>
        <dbReference type="Proteomes" id="UP000318017"/>
    </source>
</evidence>
<organism evidence="1 2">
    <name type="scientific">Aureliella helgolandensis</name>
    <dbReference type="NCBI Taxonomy" id="2527968"/>
    <lineage>
        <taxon>Bacteria</taxon>
        <taxon>Pseudomonadati</taxon>
        <taxon>Planctomycetota</taxon>
        <taxon>Planctomycetia</taxon>
        <taxon>Pirellulales</taxon>
        <taxon>Pirellulaceae</taxon>
        <taxon>Aureliella</taxon>
    </lineage>
</organism>
<protein>
    <submittedName>
        <fullName evidence="1">Uncharacterized protein</fullName>
    </submittedName>
</protein>
<dbReference type="KEGG" id="ahel:Q31a_12070"/>
<gene>
    <name evidence="1" type="ORF">Q31a_12070</name>
</gene>
<dbReference type="EMBL" id="CP036298">
    <property type="protein sequence ID" value="QDV22914.1"/>
    <property type="molecule type" value="Genomic_DNA"/>
</dbReference>
<dbReference type="Proteomes" id="UP000318017">
    <property type="component" value="Chromosome"/>
</dbReference>
<name>A0A518G2U2_9BACT</name>
<sequence length="135" mass="14522">MTFQDVFGGAGPESVVVQEGAIDTPIVIADDYLATSTRTFTWDVPVPAFALDVASCYFGGSKTYKGQWRVSGTISEVTAGEVAMWRLSFALTEADTAQCKPACYPWSVELHGPGEQITVYKGEVPLIYSASRLAT</sequence>
<proteinExistence type="predicted"/>
<reference evidence="1 2" key="1">
    <citation type="submission" date="2019-02" db="EMBL/GenBank/DDBJ databases">
        <title>Deep-cultivation of Planctomycetes and their phenomic and genomic characterization uncovers novel biology.</title>
        <authorList>
            <person name="Wiegand S."/>
            <person name="Jogler M."/>
            <person name="Boedeker C."/>
            <person name="Pinto D."/>
            <person name="Vollmers J."/>
            <person name="Rivas-Marin E."/>
            <person name="Kohn T."/>
            <person name="Peeters S.H."/>
            <person name="Heuer A."/>
            <person name="Rast P."/>
            <person name="Oberbeckmann S."/>
            <person name="Bunk B."/>
            <person name="Jeske O."/>
            <person name="Meyerdierks A."/>
            <person name="Storesund J.E."/>
            <person name="Kallscheuer N."/>
            <person name="Luecker S."/>
            <person name="Lage O.M."/>
            <person name="Pohl T."/>
            <person name="Merkel B.J."/>
            <person name="Hornburger P."/>
            <person name="Mueller R.-W."/>
            <person name="Bruemmer F."/>
            <person name="Labrenz M."/>
            <person name="Spormann A.M."/>
            <person name="Op den Camp H."/>
            <person name="Overmann J."/>
            <person name="Amann R."/>
            <person name="Jetten M.S.M."/>
            <person name="Mascher T."/>
            <person name="Medema M.H."/>
            <person name="Devos D.P."/>
            <person name="Kaster A.-K."/>
            <person name="Ovreas L."/>
            <person name="Rohde M."/>
            <person name="Galperin M.Y."/>
            <person name="Jogler C."/>
        </authorList>
    </citation>
    <scope>NUCLEOTIDE SEQUENCE [LARGE SCALE GENOMIC DNA]</scope>
    <source>
        <strain evidence="1 2">Q31a</strain>
    </source>
</reference>